<dbReference type="PANTHER" id="PTHR30273">
    <property type="entry name" value="PERIPLASMIC SIGNAL SENSOR AND SIGMA FACTOR ACTIVATOR FECR-RELATED"/>
    <property type="match status" value="1"/>
</dbReference>
<dbReference type="Pfam" id="PF16220">
    <property type="entry name" value="DUF4880"/>
    <property type="match status" value="1"/>
</dbReference>
<organism evidence="4 5">
    <name type="scientific">Pelagerythrobacter marinus</name>
    <dbReference type="NCBI Taxonomy" id="538382"/>
    <lineage>
        <taxon>Bacteria</taxon>
        <taxon>Pseudomonadati</taxon>
        <taxon>Pseudomonadota</taxon>
        <taxon>Alphaproteobacteria</taxon>
        <taxon>Sphingomonadales</taxon>
        <taxon>Erythrobacteraceae</taxon>
        <taxon>Pelagerythrobacter</taxon>
    </lineage>
</organism>
<gene>
    <name evidence="4" type="ORF">GRI72_01005</name>
</gene>
<evidence type="ECO:0000313" key="4">
    <source>
        <dbReference type="EMBL" id="MXO67409.1"/>
    </source>
</evidence>
<keyword evidence="1" id="KW-0812">Transmembrane</keyword>
<dbReference type="InterPro" id="IPR012373">
    <property type="entry name" value="Ferrdict_sens_TM"/>
</dbReference>
<proteinExistence type="predicted"/>
<name>A0ABW9UTX5_9SPHN</name>
<dbReference type="Gene3D" id="3.55.50.30">
    <property type="match status" value="1"/>
</dbReference>
<dbReference type="Pfam" id="PF04773">
    <property type="entry name" value="FecR"/>
    <property type="match status" value="1"/>
</dbReference>
<dbReference type="EMBL" id="WTYO01000001">
    <property type="protein sequence ID" value="MXO67409.1"/>
    <property type="molecule type" value="Genomic_DNA"/>
</dbReference>
<feature type="domain" description="FecR protein" evidence="2">
    <location>
        <begin position="148"/>
        <end position="240"/>
    </location>
</feature>
<comment type="caution">
    <text evidence="4">The sequence shown here is derived from an EMBL/GenBank/DDBJ whole genome shotgun (WGS) entry which is preliminary data.</text>
</comment>
<dbReference type="PANTHER" id="PTHR30273:SF2">
    <property type="entry name" value="PROTEIN FECR"/>
    <property type="match status" value="1"/>
</dbReference>
<evidence type="ECO:0000259" key="3">
    <source>
        <dbReference type="Pfam" id="PF16220"/>
    </source>
</evidence>
<dbReference type="InterPro" id="IPR032623">
    <property type="entry name" value="FecR_N"/>
</dbReference>
<dbReference type="InterPro" id="IPR006860">
    <property type="entry name" value="FecR"/>
</dbReference>
<dbReference type="Gene3D" id="2.60.120.1440">
    <property type="match status" value="1"/>
</dbReference>
<keyword evidence="1" id="KW-0472">Membrane</keyword>
<feature type="transmembrane region" description="Helical" evidence="1">
    <location>
        <begin position="90"/>
        <end position="113"/>
    </location>
</feature>
<feature type="domain" description="FecR N-terminal" evidence="3">
    <location>
        <begin position="17"/>
        <end position="55"/>
    </location>
</feature>
<keyword evidence="1" id="KW-1133">Transmembrane helix</keyword>
<dbReference type="Proteomes" id="UP000444401">
    <property type="component" value="Unassembled WGS sequence"/>
</dbReference>
<reference evidence="4 5" key="1">
    <citation type="submission" date="2019-12" db="EMBL/GenBank/DDBJ databases">
        <title>Genomic-based taxomic classification of the family Erythrobacteraceae.</title>
        <authorList>
            <person name="Xu L."/>
        </authorList>
    </citation>
    <scope>NUCLEOTIDE SEQUENCE [LARGE SCALE GENOMIC DNA]</scope>
    <source>
        <strain evidence="4 5">H32</strain>
    </source>
</reference>
<protein>
    <submittedName>
        <fullName evidence="4">DUF4880 domain-containing protein</fullName>
    </submittedName>
</protein>
<evidence type="ECO:0000256" key="1">
    <source>
        <dbReference type="SAM" id="Phobius"/>
    </source>
</evidence>
<evidence type="ECO:0000259" key="2">
    <source>
        <dbReference type="Pfam" id="PF04773"/>
    </source>
</evidence>
<keyword evidence="5" id="KW-1185">Reference proteome</keyword>
<accession>A0ABW9UTX5</accession>
<evidence type="ECO:0000313" key="5">
    <source>
        <dbReference type="Proteomes" id="UP000444401"/>
    </source>
</evidence>
<dbReference type="RefSeq" id="WP_160732070.1">
    <property type="nucleotide sequence ID" value="NZ_WTYO01000001.1"/>
</dbReference>
<dbReference type="PIRSF" id="PIRSF018266">
    <property type="entry name" value="FecR"/>
    <property type="match status" value="1"/>
</dbReference>
<sequence length="372" mass="39784">MVTTEPKEGADGAAPEQRAAEWLARLQAEDCSDADWRRFCEWRDADSRNEAAFTRYAGEWSALGELAGDPAIMQMRLEALAAEPERSRPAWLVPLAASIALMVAVGLAALSYWTGRDAGREGAQVAAADAPVAGPAEAGAGQGRFAQRYRSAVGERSRIDLPDGSTLELNTDTLVEVDFGPQRRALRLVRGEALFEVERDPGRPFVVTADDERVIALGTVFSVRKRAGEVVVSLIEGAVQVDRLDAPPGAPGPAVRSARLAAGQQLVSRDDAPAFQVSALDEAKALGWRSGRLVFDDDRLGDVVADLNRYTARKITLGDAELADMRVSGAFRTGSAETFARALSVALPITSSVDEEEGAIVLRAQPESSAKR</sequence>